<protein>
    <submittedName>
        <fullName evidence="3">NADP-dependent oxidoreductase</fullName>
        <ecNumber evidence="3">1.-.-.-</ecNumber>
    </submittedName>
</protein>
<dbReference type="SUPFAM" id="SSF51735">
    <property type="entry name" value="NAD(P)-binding Rossmann-fold domains"/>
    <property type="match status" value="1"/>
</dbReference>
<dbReference type="GO" id="GO:0016491">
    <property type="term" value="F:oxidoreductase activity"/>
    <property type="evidence" value="ECO:0007669"/>
    <property type="project" value="UniProtKB-KW"/>
</dbReference>
<dbReference type="Pfam" id="PF08240">
    <property type="entry name" value="ADH_N"/>
    <property type="match status" value="1"/>
</dbReference>
<feature type="domain" description="Enoyl reductase (ER)" evidence="2">
    <location>
        <begin position="10"/>
        <end position="331"/>
    </location>
</feature>
<dbReference type="Gene3D" id="3.40.50.720">
    <property type="entry name" value="NAD(P)-binding Rossmann-like Domain"/>
    <property type="match status" value="1"/>
</dbReference>
<dbReference type="InterPro" id="IPR011032">
    <property type="entry name" value="GroES-like_sf"/>
</dbReference>
<dbReference type="InterPro" id="IPR036291">
    <property type="entry name" value="NAD(P)-bd_dom_sf"/>
</dbReference>
<dbReference type="CDD" id="cd05289">
    <property type="entry name" value="MDR_like_2"/>
    <property type="match status" value="1"/>
</dbReference>
<dbReference type="PANTHER" id="PTHR11695:SF294">
    <property type="entry name" value="RETICULON-4-INTERACTING PROTEIN 1, MITOCHONDRIAL"/>
    <property type="match status" value="1"/>
</dbReference>
<dbReference type="InterPro" id="IPR013154">
    <property type="entry name" value="ADH-like_N"/>
</dbReference>
<dbReference type="InterPro" id="IPR002364">
    <property type="entry name" value="Quin_OxRdtase/zeta-crystal_CS"/>
</dbReference>
<dbReference type="InterPro" id="IPR020843">
    <property type="entry name" value="ER"/>
</dbReference>
<organism evidence="3 4">
    <name type="scientific">Streptomyces milbemycinicus</name>
    <dbReference type="NCBI Taxonomy" id="476552"/>
    <lineage>
        <taxon>Bacteria</taxon>
        <taxon>Bacillati</taxon>
        <taxon>Actinomycetota</taxon>
        <taxon>Actinomycetes</taxon>
        <taxon>Kitasatosporales</taxon>
        <taxon>Streptomycetaceae</taxon>
        <taxon>Streptomyces</taxon>
    </lineage>
</organism>
<proteinExistence type="predicted"/>
<comment type="caution">
    <text evidence="3">The sequence shown here is derived from an EMBL/GenBank/DDBJ whole genome shotgun (WGS) entry which is preliminary data.</text>
</comment>
<dbReference type="InterPro" id="IPR050700">
    <property type="entry name" value="YIM1/Zinc_Alcohol_DH_Fams"/>
</dbReference>
<sequence length="340" mass="36525">MRAFIVERYGNQAGVRAGEMPDPQMGADDVLIQIHAASVNPLDLKIRDGDFKAFLPYRTPFVLGNDLAGVVVKVGVAVTRFAVGDEVYARPDKDRIGTFAELIAVHQDDVAIKPATLTMEEAASLPLVALTAWQALVERADVQPGQKVLIHAGSGGVGTIAIQLAKQLGASVATTTSTANIDLAKALGADVVVDYKKQAFETVLQDYDVVLDPLGGKTLEKSLQVVKPGGMVIGITGPPDPAFARELGANPILRLAMSALSFRTRRHARRHHVTYSFLFMKASGDQLRELTPLVEAGKIRPVVDRVFPFESTREALEYAEKGRTKPGKVVIKITEAPPGS</sequence>
<dbReference type="EMBL" id="JBJDQH010000003">
    <property type="protein sequence ID" value="MFK4265056.1"/>
    <property type="molecule type" value="Genomic_DNA"/>
</dbReference>
<accession>A0ABW8LGK1</accession>
<evidence type="ECO:0000313" key="4">
    <source>
        <dbReference type="Proteomes" id="UP001620295"/>
    </source>
</evidence>
<dbReference type="SUPFAM" id="SSF50129">
    <property type="entry name" value="GroES-like"/>
    <property type="match status" value="1"/>
</dbReference>
<reference evidence="3 4" key="1">
    <citation type="submission" date="2024-11" db="EMBL/GenBank/DDBJ databases">
        <title>The Natural Products Discovery Center: Release of the First 8490 Sequenced Strains for Exploring Actinobacteria Biosynthetic Diversity.</title>
        <authorList>
            <person name="Kalkreuter E."/>
            <person name="Kautsar S.A."/>
            <person name="Yang D."/>
            <person name="Bader C.D."/>
            <person name="Teijaro C.N."/>
            <person name="Fluegel L."/>
            <person name="Davis C.M."/>
            <person name="Simpson J.R."/>
            <person name="Lauterbach L."/>
            <person name="Steele A.D."/>
            <person name="Gui C."/>
            <person name="Meng S."/>
            <person name="Li G."/>
            <person name="Viehrig K."/>
            <person name="Ye F."/>
            <person name="Su P."/>
            <person name="Kiefer A.F."/>
            <person name="Nichols A."/>
            <person name="Cepeda A.J."/>
            <person name="Yan W."/>
            <person name="Fan B."/>
            <person name="Jiang Y."/>
            <person name="Adhikari A."/>
            <person name="Zheng C.-J."/>
            <person name="Schuster L."/>
            <person name="Cowan T.M."/>
            <person name="Smanski M.J."/>
            <person name="Chevrette M.G."/>
            <person name="De Carvalho L.P.S."/>
            <person name="Shen B."/>
        </authorList>
    </citation>
    <scope>NUCLEOTIDE SEQUENCE [LARGE SCALE GENOMIC DNA]</scope>
    <source>
        <strain evidence="3 4">NPDC020863</strain>
    </source>
</reference>
<dbReference type="PANTHER" id="PTHR11695">
    <property type="entry name" value="ALCOHOL DEHYDROGENASE RELATED"/>
    <property type="match status" value="1"/>
</dbReference>
<keyword evidence="1 3" id="KW-0560">Oxidoreductase</keyword>
<dbReference type="Pfam" id="PF13602">
    <property type="entry name" value="ADH_zinc_N_2"/>
    <property type="match status" value="1"/>
</dbReference>
<gene>
    <name evidence="3" type="ORF">ACI2L5_08930</name>
</gene>
<dbReference type="PROSITE" id="PS01162">
    <property type="entry name" value="QOR_ZETA_CRYSTAL"/>
    <property type="match status" value="1"/>
</dbReference>
<name>A0ABW8LGK1_9ACTN</name>
<dbReference type="Gene3D" id="3.90.180.10">
    <property type="entry name" value="Medium-chain alcohol dehydrogenases, catalytic domain"/>
    <property type="match status" value="1"/>
</dbReference>
<dbReference type="EC" id="1.-.-.-" evidence="3"/>
<evidence type="ECO:0000256" key="1">
    <source>
        <dbReference type="ARBA" id="ARBA00023002"/>
    </source>
</evidence>
<evidence type="ECO:0000313" key="3">
    <source>
        <dbReference type="EMBL" id="MFK4265056.1"/>
    </source>
</evidence>
<keyword evidence="4" id="KW-1185">Reference proteome</keyword>
<dbReference type="SMART" id="SM00829">
    <property type="entry name" value="PKS_ER"/>
    <property type="match status" value="1"/>
</dbReference>
<dbReference type="Proteomes" id="UP001620295">
    <property type="component" value="Unassembled WGS sequence"/>
</dbReference>
<evidence type="ECO:0000259" key="2">
    <source>
        <dbReference type="SMART" id="SM00829"/>
    </source>
</evidence>
<dbReference type="RefSeq" id="WP_404745973.1">
    <property type="nucleotide sequence ID" value="NZ_JBJDQH010000003.1"/>
</dbReference>